<proteinExistence type="predicted"/>
<sequence length="167" mass="19525">MNTWATTIISGLVLIVAFMQWRTAHQKVLLDLFDRRMNIYDQVTEMQRRAMRLGDQLTGVEIDHIRDVRNRARFLFGDEVSDALKKWHDVLIDLTISADILRAGNGSRLDHNPKIASALRQLLPYRDSLPVLFVPYLKMDQKRHGSLIPWLKDRNRARLSYADEKQK</sequence>
<evidence type="ECO:0008006" key="3">
    <source>
        <dbReference type="Google" id="ProtNLM"/>
    </source>
</evidence>
<reference evidence="1 2" key="1">
    <citation type="journal article" date="2013" name="Genome Announc.">
        <title>Genome Sequence of Rhizobium lupini HPC(L) Isolated from Saline Desert Soil, Kutch (Gujarat).</title>
        <authorList>
            <person name="Agarwal L."/>
            <person name="Purohit H.J."/>
        </authorList>
    </citation>
    <scope>NUCLEOTIDE SEQUENCE [LARGE SCALE GENOMIC DNA]</scope>
    <source>
        <strain evidence="2">HPC(L)</strain>
    </source>
</reference>
<organism evidence="1 2">
    <name type="scientific">Bradyrhizobium lupini HPC(L)</name>
    <dbReference type="NCBI Taxonomy" id="1229491"/>
    <lineage>
        <taxon>Bacteria</taxon>
        <taxon>Pseudomonadati</taxon>
        <taxon>Pseudomonadota</taxon>
        <taxon>Alphaproteobacteria</taxon>
        <taxon>Hyphomicrobiales</taxon>
        <taxon>Nitrobacteraceae</taxon>
        <taxon>Bradyrhizobium</taxon>
    </lineage>
</organism>
<gene>
    <name evidence="1" type="ORF">C241_19427</name>
</gene>
<dbReference type="Proteomes" id="UP000017668">
    <property type="component" value="Unassembled WGS sequence"/>
</dbReference>
<protein>
    <recommendedName>
        <fullName evidence="3">LemA family protein</fullName>
    </recommendedName>
</protein>
<comment type="caution">
    <text evidence="1">The sequence shown here is derived from an EMBL/GenBank/DDBJ whole genome shotgun (WGS) entry which is preliminary data.</text>
</comment>
<evidence type="ECO:0000313" key="1">
    <source>
        <dbReference type="EMBL" id="EKJ94370.1"/>
    </source>
</evidence>
<name>A0ABP2RMY3_RHILU</name>
<accession>A0ABP2RMY3</accession>
<keyword evidence="2" id="KW-1185">Reference proteome</keyword>
<evidence type="ECO:0000313" key="2">
    <source>
        <dbReference type="Proteomes" id="UP000017668"/>
    </source>
</evidence>
<dbReference type="EMBL" id="AMQQ01000029">
    <property type="protein sequence ID" value="EKJ94370.1"/>
    <property type="molecule type" value="Genomic_DNA"/>
</dbReference>
<dbReference type="RefSeq" id="WP_006699655.1">
    <property type="nucleotide sequence ID" value="NZ_AMQQ01000029.1"/>
</dbReference>